<dbReference type="AlphaFoldDB" id="A0A4W3HPW7"/>
<evidence type="ECO:0000256" key="8">
    <source>
        <dbReference type="ARBA" id="ARBA00023157"/>
    </source>
</evidence>
<evidence type="ECO:0000313" key="12">
    <source>
        <dbReference type="Ensembl" id="ENSCMIP00000017132.1"/>
    </source>
</evidence>
<keyword evidence="10" id="KW-0999">Mitochondrion inner membrane</keyword>
<dbReference type="GeneTree" id="ENSGT00390000003068"/>
<dbReference type="InParanoid" id="A0A4W3HPW7"/>
<evidence type="ECO:0000256" key="9">
    <source>
        <dbReference type="ARBA" id="ARBA00025311"/>
    </source>
</evidence>
<keyword evidence="5 10" id="KW-0653">Protein transport</keyword>
<comment type="subcellular location">
    <subcellularLocation>
        <location evidence="10">Mitochondrion inner membrane</location>
        <topology evidence="10">Peripheral membrane protein</topology>
        <orientation evidence="10">Intermembrane side</orientation>
    </subcellularLocation>
</comment>
<name>A0A4W3HPW7_CALMI</name>
<keyword evidence="6 10" id="KW-0811">Translocation</keyword>
<dbReference type="InterPro" id="IPR004217">
    <property type="entry name" value="Tim10-like"/>
</dbReference>
<evidence type="ECO:0000256" key="3">
    <source>
        <dbReference type="ARBA" id="ARBA00022723"/>
    </source>
</evidence>
<dbReference type="GeneID" id="103187065"/>
<dbReference type="OrthoDB" id="274922at2759"/>
<dbReference type="Proteomes" id="UP000314986">
    <property type="component" value="Unassembled WGS sequence"/>
</dbReference>
<dbReference type="GO" id="GO:0015031">
    <property type="term" value="P:protein transport"/>
    <property type="evidence" value="ECO:0007669"/>
    <property type="project" value="UniProtKB-KW"/>
</dbReference>
<dbReference type="Gene3D" id="1.10.287.810">
    <property type="entry name" value="Mitochondrial import inner membrane translocase subunit tim13 like domains"/>
    <property type="match status" value="1"/>
</dbReference>
<keyword evidence="7 10" id="KW-0496">Mitochondrion</keyword>
<keyword evidence="2 10" id="KW-0813">Transport</keyword>
<evidence type="ECO:0000256" key="6">
    <source>
        <dbReference type="ARBA" id="ARBA00023010"/>
    </source>
</evidence>
<keyword evidence="10" id="KW-0472">Membrane</keyword>
<dbReference type="RefSeq" id="XP_007904596.1">
    <property type="nucleotide sequence ID" value="XM_007906405.2"/>
</dbReference>
<dbReference type="KEGG" id="cmk:103187065"/>
<comment type="similarity">
    <text evidence="1 10">Belongs to the small Tim family.</text>
</comment>
<dbReference type="GO" id="GO:0046872">
    <property type="term" value="F:metal ion binding"/>
    <property type="evidence" value="ECO:0007669"/>
    <property type="project" value="UniProtKB-KW"/>
</dbReference>
<evidence type="ECO:0000313" key="13">
    <source>
        <dbReference type="Proteomes" id="UP000314986"/>
    </source>
</evidence>
<protein>
    <recommendedName>
        <fullName evidence="10">Mitochondrial import inner membrane translocase subunit</fullName>
    </recommendedName>
</protein>
<evidence type="ECO:0000256" key="5">
    <source>
        <dbReference type="ARBA" id="ARBA00022927"/>
    </source>
</evidence>
<organism evidence="12 13">
    <name type="scientific">Callorhinchus milii</name>
    <name type="common">Ghost shark</name>
    <dbReference type="NCBI Taxonomy" id="7868"/>
    <lineage>
        <taxon>Eukaryota</taxon>
        <taxon>Metazoa</taxon>
        <taxon>Chordata</taxon>
        <taxon>Craniata</taxon>
        <taxon>Vertebrata</taxon>
        <taxon>Chondrichthyes</taxon>
        <taxon>Holocephali</taxon>
        <taxon>Chimaeriformes</taxon>
        <taxon>Callorhinchidae</taxon>
        <taxon>Callorhinchus</taxon>
    </lineage>
</organism>
<comment type="function">
    <text evidence="10">Mitochondrial intermembrane chaperone that participates in the import and insertion of some multi-pass transmembrane proteins into the mitochondrial inner membrane. Also required for the transfer of beta-barrel precursors from the TOM complex to the sorting and assembly machinery (SAM complex) of the outer membrane. Acts as a chaperone-like protein that protects the hydrophobic precursors from aggregation and guide them through the mitochondrial intermembrane space.</text>
</comment>
<keyword evidence="13" id="KW-1185">Reference proteome</keyword>
<sequence>MDPLKSQQFMAELEVEMMADMYNRMMGACHSVSPHYKVPELSKGEAVCLNRCVSKYHVVHERMGWKLTELSLQDEELLKRVQQGGGGY</sequence>
<dbReference type="PANTHER" id="PTHR11038">
    <property type="entry name" value="MITOCHONDRIAL IMPORT INNER MEMBRANE TRANSLOCASE SUBUNIT TIM10"/>
    <property type="match status" value="1"/>
</dbReference>
<dbReference type="SUPFAM" id="SSF144122">
    <property type="entry name" value="Tim10-like"/>
    <property type="match status" value="1"/>
</dbReference>
<dbReference type="Pfam" id="PF02953">
    <property type="entry name" value="zf-Tim10_DDP"/>
    <property type="match status" value="1"/>
</dbReference>
<dbReference type="STRING" id="7868.ENSCMIP00000017132"/>
<proteinExistence type="inferred from homology"/>
<dbReference type="PANTHER" id="PTHR11038:SF16">
    <property type="entry name" value="MITOCHONDRIAL IMPORT INNER MEMBRANE TRANSLOCASE SUBUNIT TIM10"/>
    <property type="match status" value="1"/>
</dbReference>
<dbReference type="GO" id="GO:0045039">
    <property type="term" value="P:protein insertion into mitochondrial inner membrane"/>
    <property type="evidence" value="ECO:0007669"/>
    <property type="project" value="TreeGrafter"/>
</dbReference>
<evidence type="ECO:0000259" key="11">
    <source>
        <dbReference type="Pfam" id="PF02953"/>
    </source>
</evidence>
<reference evidence="13" key="1">
    <citation type="journal article" date="2006" name="Science">
        <title>Ancient noncoding elements conserved in the human genome.</title>
        <authorList>
            <person name="Venkatesh B."/>
            <person name="Kirkness E.F."/>
            <person name="Loh Y.H."/>
            <person name="Halpern A.L."/>
            <person name="Lee A.P."/>
            <person name="Johnson J."/>
            <person name="Dandona N."/>
            <person name="Viswanathan L.D."/>
            <person name="Tay A."/>
            <person name="Venter J.C."/>
            <person name="Strausberg R.L."/>
            <person name="Brenner S."/>
        </authorList>
    </citation>
    <scope>NUCLEOTIDE SEQUENCE [LARGE SCALE GENOMIC DNA]</scope>
</reference>
<gene>
    <name evidence="12" type="primary">LOC103187065</name>
</gene>
<evidence type="ECO:0000256" key="10">
    <source>
        <dbReference type="RuleBase" id="RU367043"/>
    </source>
</evidence>
<accession>A0A4W3HPW7</accession>
<reference evidence="12" key="5">
    <citation type="submission" date="2025-09" db="UniProtKB">
        <authorList>
            <consortium name="Ensembl"/>
        </authorList>
    </citation>
    <scope>IDENTIFICATION</scope>
</reference>
<keyword evidence="3" id="KW-0479">Metal-binding</keyword>
<keyword evidence="4" id="KW-0862">Zinc</keyword>
<reference evidence="13" key="3">
    <citation type="journal article" date="2014" name="Nature">
        <title>Elephant shark genome provides unique insights into gnathostome evolution.</title>
        <authorList>
            <consortium name="International Elephant Shark Genome Sequencing Consortium"/>
            <person name="Venkatesh B."/>
            <person name="Lee A.P."/>
            <person name="Ravi V."/>
            <person name="Maurya A.K."/>
            <person name="Lian M.M."/>
            <person name="Swann J.B."/>
            <person name="Ohta Y."/>
            <person name="Flajnik M.F."/>
            <person name="Sutoh Y."/>
            <person name="Kasahara M."/>
            <person name="Hoon S."/>
            <person name="Gangu V."/>
            <person name="Roy S.W."/>
            <person name="Irimia M."/>
            <person name="Korzh V."/>
            <person name="Kondrychyn I."/>
            <person name="Lim Z.W."/>
            <person name="Tay B.H."/>
            <person name="Tohari S."/>
            <person name="Kong K.W."/>
            <person name="Ho S."/>
            <person name="Lorente-Galdos B."/>
            <person name="Quilez J."/>
            <person name="Marques-Bonet T."/>
            <person name="Raney B.J."/>
            <person name="Ingham P.W."/>
            <person name="Tay A."/>
            <person name="Hillier L.W."/>
            <person name="Minx P."/>
            <person name="Boehm T."/>
            <person name="Wilson R.K."/>
            <person name="Brenner S."/>
            <person name="Warren W.C."/>
        </authorList>
    </citation>
    <scope>NUCLEOTIDE SEQUENCE [LARGE SCALE GENOMIC DNA]</scope>
</reference>
<evidence type="ECO:0000256" key="7">
    <source>
        <dbReference type="ARBA" id="ARBA00023128"/>
    </source>
</evidence>
<dbReference type="GO" id="GO:0005743">
    <property type="term" value="C:mitochondrial inner membrane"/>
    <property type="evidence" value="ECO:0007669"/>
    <property type="project" value="UniProtKB-SubCell"/>
</dbReference>
<reference evidence="13" key="2">
    <citation type="journal article" date="2007" name="PLoS Biol.">
        <title>Survey sequencing and comparative analysis of the elephant shark (Callorhinchus milii) genome.</title>
        <authorList>
            <person name="Venkatesh B."/>
            <person name="Kirkness E.F."/>
            <person name="Loh Y.H."/>
            <person name="Halpern A.L."/>
            <person name="Lee A.P."/>
            <person name="Johnson J."/>
            <person name="Dandona N."/>
            <person name="Viswanathan L.D."/>
            <person name="Tay A."/>
            <person name="Venter J.C."/>
            <person name="Strausberg R.L."/>
            <person name="Brenner S."/>
        </authorList>
    </citation>
    <scope>NUCLEOTIDE SEQUENCE [LARGE SCALE GENOMIC DNA]</scope>
</reference>
<evidence type="ECO:0000256" key="1">
    <source>
        <dbReference type="ARBA" id="ARBA00006720"/>
    </source>
</evidence>
<dbReference type="OMA" id="RRMTQAC"/>
<evidence type="ECO:0000256" key="2">
    <source>
        <dbReference type="ARBA" id="ARBA00022448"/>
    </source>
</evidence>
<keyword evidence="8 10" id="KW-1015">Disulfide bond</keyword>
<keyword evidence="10" id="KW-0143">Chaperone</keyword>
<dbReference type="Ensembl" id="ENSCMIT00000017468.1">
    <property type="protein sequence ID" value="ENSCMIP00000017132.1"/>
    <property type="gene ID" value="ENSCMIG00000008195.1"/>
</dbReference>
<feature type="domain" description="Tim10-like" evidence="11">
    <location>
        <begin position="7"/>
        <end position="68"/>
    </location>
</feature>
<comment type="subunit">
    <text evidence="10">Heterohexamer.</text>
</comment>
<comment type="domain">
    <text evidence="10">The twin CX3C motif contains 4 conserved Cys residues that form 2 disulfide bonds in the mitochondrial intermembrane space.</text>
</comment>
<dbReference type="InterPro" id="IPR035427">
    <property type="entry name" value="Tim10-like_dom_sf"/>
</dbReference>
<evidence type="ECO:0000256" key="4">
    <source>
        <dbReference type="ARBA" id="ARBA00022833"/>
    </source>
</evidence>
<reference evidence="12" key="4">
    <citation type="submission" date="2025-08" db="UniProtKB">
        <authorList>
            <consortium name="Ensembl"/>
        </authorList>
    </citation>
    <scope>IDENTIFICATION</scope>
</reference>
<comment type="function">
    <text evidence="9">Mitochondrial intermembrane chaperone that participates in the import and insertion of multi-pass transmembrane proteins into the mitochondrial inner membrane. May also be required for the transfer of beta-barrel precursors from the TOM complex to the sorting and assembly machinery (SAM complex) of the outer membrane. Acts as a chaperone-like protein that protects the hydrophobic precursors from aggregation and guide them through the mitochondrial intermembrane space.</text>
</comment>